<dbReference type="InParanoid" id="A0A5C3P121"/>
<evidence type="ECO:0000259" key="1">
    <source>
        <dbReference type="PROSITE" id="PS50011"/>
    </source>
</evidence>
<sequence>MPNDYDATIRTLEDAYAKLRSYETYWVGKQEFFVSKGYTLRPRYRPGWVPSWRQDSSISVINADDRHSVPPGRHHLMDARRLSDGKLVMIKKVVRDSQEVRIATYFSSDALRFDPRNHCVPVLDVLDDLEDPSLSFMVMPFLRRIHDVEFDTVGSIFDCVGQLLEGLLFLHENNVAHRDCAYRNVLMDASAIFPEGFHPVAHYCLPENAEKGAPYLPRSTVPVKYHYVDFGISTMFALGDTNRLVTGSHGLDRDVPELSDDVPYDPFKVDVFILGNLIRTSFVEKYTNVTALAPLVLQMTAHDPLGRPSAAEALRHFSDIMRSIWGLHRYWRAHPCDEPIIARPTLDIFHLLYMGWGMIS</sequence>
<reference evidence="2 3" key="1">
    <citation type="journal article" date="2019" name="Nat. Ecol. Evol.">
        <title>Megaphylogeny resolves global patterns of mushroom evolution.</title>
        <authorList>
            <person name="Varga T."/>
            <person name="Krizsan K."/>
            <person name="Foldi C."/>
            <person name="Dima B."/>
            <person name="Sanchez-Garcia M."/>
            <person name="Sanchez-Ramirez S."/>
            <person name="Szollosi G.J."/>
            <person name="Szarkandi J.G."/>
            <person name="Papp V."/>
            <person name="Albert L."/>
            <person name="Andreopoulos W."/>
            <person name="Angelini C."/>
            <person name="Antonin V."/>
            <person name="Barry K.W."/>
            <person name="Bougher N.L."/>
            <person name="Buchanan P."/>
            <person name="Buyck B."/>
            <person name="Bense V."/>
            <person name="Catcheside P."/>
            <person name="Chovatia M."/>
            <person name="Cooper J."/>
            <person name="Damon W."/>
            <person name="Desjardin D."/>
            <person name="Finy P."/>
            <person name="Geml J."/>
            <person name="Haridas S."/>
            <person name="Hughes K."/>
            <person name="Justo A."/>
            <person name="Karasinski D."/>
            <person name="Kautmanova I."/>
            <person name="Kiss B."/>
            <person name="Kocsube S."/>
            <person name="Kotiranta H."/>
            <person name="LaButti K.M."/>
            <person name="Lechner B.E."/>
            <person name="Liimatainen K."/>
            <person name="Lipzen A."/>
            <person name="Lukacs Z."/>
            <person name="Mihaltcheva S."/>
            <person name="Morgado L.N."/>
            <person name="Niskanen T."/>
            <person name="Noordeloos M.E."/>
            <person name="Ohm R.A."/>
            <person name="Ortiz-Santana B."/>
            <person name="Ovrebo C."/>
            <person name="Racz N."/>
            <person name="Riley R."/>
            <person name="Savchenko A."/>
            <person name="Shiryaev A."/>
            <person name="Soop K."/>
            <person name="Spirin V."/>
            <person name="Szebenyi C."/>
            <person name="Tomsovsky M."/>
            <person name="Tulloss R.E."/>
            <person name="Uehling J."/>
            <person name="Grigoriev I.V."/>
            <person name="Vagvolgyi C."/>
            <person name="Papp T."/>
            <person name="Martin F.M."/>
            <person name="Miettinen O."/>
            <person name="Hibbett D.S."/>
            <person name="Nagy L.G."/>
        </authorList>
    </citation>
    <scope>NUCLEOTIDE SEQUENCE [LARGE SCALE GENOMIC DNA]</scope>
    <source>
        <strain evidence="2 3">HHB13444</strain>
    </source>
</reference>
<evidence type="ECO:0000313" key="2">
    <source>
        <dbReference type="EMBL" id="TFK83355.1"/>
    </source>
</evidence>
<dbReference type="EMBL" id="ML211400">
    <property type="protein sequence ID" value="TFK83355.1"/>
    <property type="molecule type" value="Genomic_DNA"/>
</dbReference>
<dbReference type="AlphaFoldDB" id="A0A5C3P121"/>
<dbReference type="STRING" id="1314778.A0A5C3P121"/>
<dbReference type="InterPro" id="IPR000719">
    <property type="entry name" value="Prot_kinase_dom"/>
</dbReference>
<gene>
    <name evidence="2" type="ORF">K466DRAFT_555209</name>
</gene>
<feature type="domain" description="Protein kinase" evidence="1">
    <location>
        <begin position="21"/>
        <end position="360"/>
    </location>
</feature>
<dbReference type="SMART" id="SM00220">
    <property type="entry name" value="S_TKc"/>
    <property type="match status" value="1"/>
</dbReference>
<dbReference type="InterPro" id="IPR011009">
    <property type="entry name" value="Kinase-like_dom_sf"/>
</dbReference>
<keyword evidence="3" id="KW-1185">Reference proteome</keyword>
<dbReference type="Proteomes" id="UP000308197">
    <property type="component" value="Unassembled WGS sequence"/>
</dbReference>
<dbReference type="GO" id="GO:0005524">
    <property type="term" value="F:ATP binding"/>
    <property type="evidence" value="ECO:0007669"/>
    <property type="project" value="InterPro"/>
</dbReference>
<protein>
    <recommendedName>
        <fullName evidence="1">Protein kinase domain-containing protein</fullName>
    </recommendedName>
</protein>
<organism evidence="2 3">
    <name type="scientific">Polyporus arcularius HHB13444</name>
    <dbReference type="NCBI Taxonomy" id="1314778"/>
    <lineage>
        <taxon>Eukaryota</taxon>
        <taxon>Fungi</taxon>
        <taxon>Dikarya</taxon>
        <taxon>Basidiomycota</taxon>
        <taxon>Agaricomycotina</taxon>
        <taxon>Agaricomycetes</taxon>
        <taxon>Polyporales</taxon>
        <taxon>Polyporaceae</taxon>
        <taxon>Polyporus</taxon>
    </lineage>
</organism>
<name>A0A5C3P121_9APHY</name>
<dbReference type="SUPFAM" id="SSF56112">
    <property type="entry name" value="Protein kinase-like (PK-like)"/>
    <property type="match status" value="1"/>
</dbReference>
<dbReference type="Gene3D" id="1.10.510.10">
    <property type="entry name" value="Transferase(Phosphotransferase) domain 1"/>
    <property type="match status" value="1"/>
</dbReference>
<dbReference type="PROSITE" id="PS50011">
    <property type="entry name" value="PROTEIN_KINASE_DOM"/>
    <property type="match status" value="1"/>
</dbReference>
<dbReference type="GO" id="GO:0004672">
    <property type="term" value="F:protein kinase activity"/>
    <property type="evidence" value="ECO:0007669"/>
    <property type="project" value="InterPro"/>
</dbReference>
<accession>A0A5C3P121</accession>
<evidence type="ECO:0000313" key="3">
    <source>
        <dbReference type="Proteomes" id="UP000308197"/>
    </source>
</evidence>
<proteinExistence type="predicted"/>